<protein>
    <recommendedName>
        <fullName evidence="1">DUF4283 domain-containing protein</fullName>
    </recommendedName>
</protein>
<gene>
    <name evidence="2" type="ORF">CCACVL1_04612</name>
</gene>
<dbReference type="InterPro" id="IPR025558">
    <property type="entry name" value="DUF4283"/>
</dbReference>
<feature type="domain" description="DUF4283" evidence="1">
    <location>
        <begin position="37"/>
        <end position="115"/>
    </location>
</feature>
<dbReference type="AlphaFoldDB" id="A0A1R3JR42"/>
<evidence type="ECO:0000313" key="3">
    <source>
        <dbReference type="Proteomes" id="UP000188268"/>
    </source>
</evidence>
<keyword evidence="3" id="KW-1185">Reference proteome</keyword>
<proteinExistence type="predicted"/>
<accession>A0A1R3JR42</accession>
<evidence type="ECO:0000259" key="1">
    <source>
        <dbReference type="Pfam" id="PF14111"/>
    </source>
</evidence>
<evidence type="ECO:0000313" key="2">
    <source>
        <dbReference type="EMBL" id="OMO97270.1"/>
    </source>
</evidence>
<dbReference type="Proteomes" id="UP000188268">
    <property type="component" value="Unassembled WGS sequence"/>
</dbReference>
<name>A0A1R3JR42_COCAP</name>
<dbReference type="OrthoDB" id="994333at2759"/>
<sequence length="267" mass="30983">MEEDETFSDEDPEPIRVEGVPFVKVDKEKRDALRRPWRFSVIVKRLGRSLAFLVFHQRLVKLWSLKEEDEMIDLDYGYYVIMFRTRATAAKILSGGPWKIMDHYLVVQRWKPNFRSSTALIGKMAIWIHLPELPIKYFNMEMLMNVGRQLGKPIRLDTNTSKVVRGKFARICVEIDLFKPLVSRVQKRLQGTLGDHADSRRVSALKLSRNTGRSQRSQANISIEAFKEHWEITEISGGGMGLKSGRLYLLRKANSSDWSNETSRKLQ</sequence>
<reference evidence="2 3" key="1">
    <citation type="submission" date="2013-09" db="EMBL/GenBank/DDBJ databases">
        <title>Corchorus capsularis genome sequencing.</title>
        <authorList>
            <person name="Alam M."/>
            <person name="Haque M.S."/>
            <person name="Islam M.S."/>
            <person name="Emdad E.M."/>
            <person name="Islam M.M."/>
            <person name="Ahmed B."/>
            <person name="Halim A."/>
            <person name="Hossen Q.M.M."/>
            <person name="Hossain M.Z."/>
            <person name="Ahmed R."/>
            <person name="Khan M.M."/>
            <person name="Islam R."/>
            <person name="Rashid M.M."/>
            <person name="Khan S.A."/>
            <person name="Rahman M.S."/>
            <person name="Alam M."/>
        </authorList>
    </citation>
    <scope>NUCLEOTIDE SEQUENCE [LARGE SCALE GENOMIC DNA]</scope>
    <source>
        <strain evidence="3">cv. CVL-1</strain>
        <tissue evidence="2">Whole seedling</tissue>
    </source>
</reference>
<comment type="caution">
    <text evidence="2">The sequence shown here is derived from an EMBL/GenBank/DDBJ whole genome shotgun (WGS) entry which is preliminary data.</text>
</comment>
<dbReference type="PANTHER" id="PTHR31286">
    <property type="entry name" value="GLYCINE-RICH CELL WALL STRUCTURAL PROTEIN 1.8-LIKE"/>
    <property type="match status" value="1"/>
</dbReference>
<organism evidence="2 3">
    <name type="scientific">Corchorus capsularis</name>
    <name type="common">Jute</name>
    <dbReference type="NCBI Taxonomy" id="210143"/>
    <lineage>
        <taxon>Eukaryota</taxon>
        <taxon>Viridiplantae</taxon>
        <taxon>Streptophyta</taxon>
        <taxon>Embryophyta</taxon>
        <taxon>Tracheophyta</taxon>
        <taxon>Spermatophyta</taxon>
        <taxon>Magnoliopsida</taxon>
        <taxon>eudicotyledons</taxon>
        <taxon>Gunneridae</taxon>
        <taxon>Pentapetalae</taxon>
        <taxon>rosids</taxon>
        <taxon>malvids</taxon>
        <taxon>Malvales</taxon>
        <taxon>Malvaceae</taxon>
        <taxon>Grewioideae</taxon>
        <taxon>Apeibeae</taxon>
        <taxon>Corchorus</taxon>
    </lineage>
</organism>
<dbReference type="Gramene" id="OMO97270">
    <property type="protein sequence ID" value="OMO97270"/>
    <property type="gene ID" value="CCACVL1_04612"/>
</dbReference>
<dbReference type="OMA" id="MFRTRAT"/>
<dbReference type="EMBL" id="AWWV01007232">
    <property type="protein sequence ID" value="OMO97270.1"/>
    <property type="molecule type" value="Genomic_DNA"/>
</dbReference>
<dbReference type="InterPro" id="IPR040256">
    <property type="entry name" value="At4g02000-like"/>
</dbReference>
<dbReference type="PANTHER" id="PTHR31286:SF99">
    <property type="entry name" value="DUF4283 DOMAIN-CONTAINING PROTEIN"/>
    <property type="match status" value="1"/>
</dbReference>
<dbReference type="STRING" id="210143.A0A1R3JR42"/>
<dbReference type="Pfam" id="PF14111">
    <property type="entry name" value="DUF4283"/>
    <property type="match status" value="1"/>
</dbReference>